<organism evidence="2 3">
    <name type="scientific">Pleurodeles waltl</name>
    <name type="common">Iberian ribbed newt</name>
    <dbReference type="NCBI Taxonomy" id="8319"/>
    <lineage>
        <taxon>Eukaryota</taxon>
        <taxon>Metazoa</taxon>
        <taxon>Chordata</taxon>
        <taxon>Craniata</taxon>
        <taxon>Vertebrata</taxon>
        <taxon>Euteleostomi</taxon>
        <taxon>Amphibia</taxon>
        <taxon>Batrachia</taxon>
        <taxon>Caudata</taxon>
        <taxon>Salamandroidea</taxon>
        <taxon>Salamandridae</taxon>
        <taxon>Pleurodelinae</taxon>
        <taxon>Pleurodeles</taxon>
    </lineage>
</organism>
<dbReference type="EMBL" id="JANPWB010000005">
    <property type="protein sequence ID" value="KAJ1187124.1"/>
    <property type="molecule type" value="Genomic_DNA"/>
</dbReference>
<protein>
    <submittedName>
        <fullName evidence="2">Uncharacterized protein</fullName>
    </submittedName>
</protein>
<sequence length="116" mass="13113">MCCRCRLQPGTGGRSSQSPWTSVVKGAAATNWRAQERRKGKGEGRREKREERKKQECGRKKTDSRHGNRRRARTRTKVGTRRKVPRGIRNTDCGTGGAPRSFSHASGEAWHTQVRP</sequence>
<evidence type="ECO:0000313" key="3">
    <source>
        <dbReference type="Proteomes" id="UP001066276"/>
    </source>
</evidence>
<proteinExistence type="predicted"/>
<feature type="compositionally biased region" description="Basic residues" evidence="1">
    <location>
        <begin position="67"/>
        <end position="86"/>
    </location>
</feature>
<gene>
    <name evidence="2" type="ORF">NDU88_003903</name>
</gene>
<keyword evidence="3" id="KW-1185">Reference proteome</keyword>
<reference evidence="2" key="1">
    <citation type="journal article" date="2022" name="bioRxiv">
        <title>Sequencing and chromosome-scale assembly of the giantPleurodeles waltlgenome.</title>
        <authorList>
            <person name="Brown T."/>
            <person name="Elewa A."/>
            <person name="Iarovenko S."/>
            <person name="Subramanian E."/>
            <person name="Araus A.J."/>
            <person name="Petzold A."/>
            <person name="Susuki M."/>
            <person name="Suzuki K.-i.T."/>
            <person name="Hayashi T."/>
            <person name="Toyoda A."/>
            <person name="Oliveira C."/>
            <person name="Osipova E."/>
            <person name="Leigh N.D."/>
            <person name="Simon A."/>
            <person name="Yun M.H."/>
        </authorList>
    </citation>
    <scope>NUCLEOTIDE SEQUENCE</scope>
    <source>
        <strain evidence="2">20211129_DDA</strain>
        <tissue evidence="2">Liver</tissue>
    </source>
</reference>
<evidence type="ECO:0000256" key="1">
    <source>
        <dbReference type="SAM" id="MobiDB-lite"/>
    </source>
</evidence>
<accession>A0AAV7UFE9</accession>
<dbReference type="Proteomes" id="UP001066276">
    <property type="component" value="Chromosome 3_1"/>
</dbReference>
<name>A0AAV7UFE9_PLEWA</name>
<feature type="region of interest" description="Disordered" evidence="1">
    <location>
        <begin position="1"/>
        <end position="116"/>
    </location>
</feature>
<feature type="compositionally biased region" description="Basic and acidic residues" evidence="1">
    <location>
        <begin position="34"/>
        <end position="66"/>
    </location>
</feature>
<evidence type="ECO:0000313" key="2">
    <source>
        <dbReference type="EMBL" id="KAJ1187124.1"/>
    </source>
</evidence>
<dbReference type="AlphaFoldDB" id="A0AAV7UFE9"/>
<comment type="caution">
    <text evidence="2">The sequence shown here is derived from an EMBL/GenBank/DDBJ whole genome shotgun (WGS) entry which is preliminary data.</text>
</comment>